<evidence type="ECO:0000256" key="3">
    <source>
        <dbReference type="SAM" id="MobiDB-lite"/>
    </source>
</evidence>
<dbReference type="STRING" id="475255.SAMN04488101_104159"/>
<dbReference type="InterPro" id="IPR013766">
    <property type="entry name" value="Thioredoxin_domain"/>
</dbReference>
<dbReference type="Gene3D" id="3.40.30.10">
    <property type="entry name" value="Glutaredoxin"/>
    <property type="match status" value="3"/>
</dbReference>
<feature type="domain" description="Thioredoxin" evidence="5">
    <location>
        <begin position="125"/>
        <end position="256"/>
    </location>
</feature>
<evidence type="ECO:0000259" key="5">
    <source>
        <dbReference type="PROSITE" id="PS51352"/>
    </source>
</evidence>
<dbReference type="InterPro" id="IPR017937">
    <property type="entry name" value="Thioredoxin_CS"/>
</dbReference>
<dbReference type="InterPro" id="IPR036249">
    <property type="entry name" value="Thioredoxin-like_sf"/>
</dbReference>
<name>A0A1W2CQL4_9SPHI</name>
<evidence type="ECO:0000313" key="6">
    <source>
        <dbReference type="EMBL" id="SMC87266.1"/>
    </source>
</evidence>
<dbReference type="Pfam" id="PF13899">
    <property type="entry name" value="Thioredoxin_7"/>
    <property type="match status" value="1"/>
</dbReference>
<feature type="signal peptide" evidence="4">
    <location>
        <begin position="1"/>
        <end position="18"/>
    </location>
</feature>
<feature type="compositionally biased region" description="Polar residues" evidence="3">
    <location>
        <begin position="276"/>
        <end position="290"/>
    </location>
</feature>
<keyword evidence="2" id="KW-0676">Redox-active center</keyword>
<evidence type="ECO:0000256" key="2">
    <source>
        <dbReference type="ARBA" id="ARBA00023284"/>
    </source>
</evidence>
<gene>
    <name evidence="6" type="ORF">SAMN04488101_104159</name>
</gene>
<dbReference type="AlphaFoldDB" id="A0A1W2CQL4"/>
<dbReference type="Pfam" id="PF13098">
    <property type="entry name" value="Thioredoxin_2"/>
    <property type="match status" value="1"/>
</dbReference>
<dbReference type="Proteomes" id="UP000192678">
    <property type="component" value="Unassembled WGS sequence"/>
</dbReference>
<feature type="chain" id="PRO_5012664390" description="Thioredoxin domain-containing protein" evidence="4">
    <location>
        <begin position="19"/>
        <end position="669"/>
    </location>
</feature>
<reference evidence="6 7" key="1">
    <citation type="submission" date="2017-04" db="EMBL/GenBank/DDBJ databases">
        <authorList>
            <person name="Afonso C.L."/>
            <person name="Miller P.J."/>
            <person name="Scott M.A."/>
            <person name="Spackman E."/>
            <person name="Goraichik I."/>
            <person name="Dimitrov K.M."/>
            <person name="Suarez D.L."/>
            <person name="Swayne D.E."/>
        </authorList>
    </citation>
    <scope>NUCLEOTIDE SEQUENCE [LARGE SCALE GENOMIC DNA]</scope>
    <source>
        <strain evidence="6 7">DSM 19625</strain>
    </source>
</reference>
<feature type="compositionally biased region" description="Low complexity" evidence="3">
    <location>
        <begin position="262"/>
        <end position="275"/>
    </location>
</feature>
<dbReference type="SUPFAM" id="SSF52833">
    <property type="entry name" value="Thioredoxin-like"/>
    <property type="match status" value="3"/>
</dbReference>
<proteinExistence type="predicted"/>
<dbReference type="InterPro" id="IPR012336">
    <property type="entry name" value="Thioredoxin-like_fold"/>
</dbReference>
<sequence>MKKIILFLLVLFPICTFAQVKFEETNIKKALERAKKENKGLIVDVISGRIDKENIDKVLSDKATTDLLLKNFIPIRINLMKPENESFTEYIANLSYPVTVFLNQKGNTLGSCHWDAITGGYENFGKILDAAIKVDLEKKANTKKIDFLDIDYKQALEMSKTSGKPVFVDCHFEGCGPCKRMVVNVFNLDRVADFYNQNFICIQIDRDKDPHRVCEKFKVFGFPGYLYINAAGALILKDDGFKAPDDFMALGGKALAAHKNGTTSDVQTTSGSSSSPQATGMATSATSTPMSNSVAAGNSAAGSSATAMGSNSSSVNSSTVQFEKLSLNDAIAMAKSQNKAIYVDMSATWCGPCKMMKEKTFPDPQVVEYLNKNFISINFECDIDSALSNVYRDKYISTAFPTHLLIDKNGELIHKFVGYMSVPSFLAELNKGVMANTGLNSFHKRYEVGERSAAFMNEYITMLANANEGKRASGLASEYLKTLSMNDLANKKTFYLINEFVRDLDSELAQKVLTNKQIFEKNVGKGDVDSYEKMLWLIKAMSFVSGKDGEKVLDKVGYDKFLKRLDASGIDKNDYVKMTSTMENYHLIADWNSYAQHAIAYMKKNKGKASPMLTWNWGSRLQMGCTDKDLRAKYVDEMESNYELIKKTDADQAVVWKESMKILINDLKK</sequence>
<feature type="domain" description="Thioredoxin" evidence="5">
    <location>
        <begin position="294"/>
        <end position="434"/>
    </location>
</feature>
<dbReference type="EMBL" id="FWYB01000004">
    <property type="protein sequence ID" value="SMC87266.1"/>
    <property type="molecule type" value="Genomic_DNA"/>
</dbReference>
<accession>A0A1W2CQL4</accession>
<feature type="region of interest" description="Disordered" evidence="3">
    <location>
        <begin position="261"/>
        <end position="297"/>
    </location>
</feature>
<dbReference type="PANTHER" id="PTHR15337">
    <property type="entry name" value="ANTERIOR GRADIENT PROTEIN-RELATED"/>
    <property type="match status" value="1"/>
</dbReference>
<dbReference type="PANTHER" id="PTHR15337:SF11">
    <property type="entry name" value="THIOREDOXIN DOMAIN-CONTAINING PROTEIN"/>
    <property type="match status" value="1"/>
</dbReference>
<dbReference type="RefSeq" id="WP_084289267.1">
    <property type="nucleotide sequence ID" value="NZ_FWYB01000004.1"/>
</dbReference>
<protein>
    <recommendedName>
        <fullName evidence="5">Thioredoxin domain-containing protein</fullName>
    </recommendedName>
</protein>
<evidence type="ECO:0000256" key="1">
    <source>
        <dbReference type="ARBA" id="ARBA00022729"/>
    </source>
</evidence>
<dbReference type="PROSITE" id="PS00194">
    <property type="entry name" value="THIOREDOXIN_1"/>
    <property type="match status" value="1"/>
</dbReference>
<dbReference type="PROSITE" id="PS51352">
    <property type="entry name" value="THIOREDOXIN_2"/>
    <property type="match status" value="2"/>
</dbReference>
<keyword evidence="7" id="KW-1185">Reference proteome</keyword>
<organism evidence="6 7">
    <name type="scientific">Pedobacter nyackensis</name>
    <dbReference type="NCBI Taxonomy" id="475255"/>
    <lineage>
        <taxon>Bacteria</taxon>
        <taxon>Pseudomonadati</taxon>
        <taxon>Bacteroidota</taxon>
        <taxon>Sphingobacteriia</taxon>
        <taxon>Sphingobacteriales</taxon>
        <taxon>Sphingobacteriaceae</taxon>
        <taxon>Pedobacter</taxon>
    </lineage>
</organism>
<evidence type="ECO:0000313" key="7">
    <source>
        <dbReference type="Proteomes" id="UP000192678"/>
    </source>
</evidence>
<dbReference type="InterPro" id="IPR051099">
    <property type="entry name" value="AGR/TXD"/>
</dbReference>
<evidence type="ECO:0000256" key="4">
    <source>
        <dbReference type="SAM" id="SignalP"/>
    </source>
</evidence>
<keyword evidence="1 4" id="KW-0732">Signal</keyword>
<dbReference type="OrthoDB" id="1095878at2"/>